<keyword evidence="1 4" id="KW-0808">Transferase</keyword>
<accession>A0A0G1ZX94</accession>
<dbReference type="Gene3D" id="3.90.550.10">
    <property type="entry name" value="Spore Coat Polysaccharide Biosynthesis Protein SpsA, Chain A"/>
    <property type="match status" value="1"/>
</dbReference>
<dbReference type="GO" id="GO:0016779">
    <property type="term" value="F:nucleotidyltransferase activity"/>
    <property type="evidence" value="ECO:0007669"/>
    <property type="project" value="UniProtKB-KW"/>
</dbReference>
<organism evidence="4 5">
    <name type="scientific">Candidatus Uhrbacteria bacterium GW2011_GWA2_53_10</name>
    <dbReference type="NCBI Taxonomy" id="1618980"/>
    <lineage>
        <taxon>Bacteria</taxon>
        <taxon>Candidatus Uhriibacteriota</taxon>
    </lineage>
</organism>
<evidence type="ECO:0000313" key="5">
    <source>
        <dbReference type="Proteomes" id="UP000034711"/>
    </source>
</evidence>
<evidence type="ECO:0000259" key="3">
    <source>
        <dbReference type="Pfam" id="PF00483"/>
    </source>
</evidence>
<dbReference type="InterPro" id="IPR005835">
    <property type="entry name" value="NTP_transferase_dom"/>
</dbReference>
<dbReference type="PANTHER" id="PTHR43584">
    <property type="entry name" value="NUCLEOTIDYL TRANSFERASE"/>
    <property type="match status" value="1"/>
</dbReference>
<evidence type="ECO:0000256" key="1">
    <source>
        <dbReference type="ARBA" id="ARBA00022679"/>
    </source>
</evidence>
<dbReference type="InterPro" id="IPR029044">
    <property type="entry name" value="Nucleotide-diphossugar_trans"/>
</dbReference>
<comment type="caution">
    <text evidence="4">The sequence shown here is derived from an EMBL/GenBank/DDBJ whole genome shotgun (WGS) entry which is preliminary data.</text>
</comment>
<dbReference type="EMBL" id="LCRI01000007">
    <property type="protein sequence ID" value="KKW33037.1"/>
    <property type="molecule type" value="Genomic_DNA"/>
</dbReference>
<feature type="domain" description="Nucleotidyl transferase" evidence="3">
    <location>
        <begin position="3"/>
        <end position="118"/>
    </location>
</feature>
<sequence length="231" mass="25866">MQAVILAAGAGSRLRPLTLDTPKTLLPLHDLPLIEHILNALPDTITEIILVVGYKRVQVHRRLGSTWKGRPIQYVLQTKQAGTGDALHRTKQYLHNRFLVLNGDDLYTKADLEHLIAHPIAILLHTTMAPVLSSALLDKAGNFVGIENHAPAHEEKRQVCGAYVLDERFFHYPLVSVLVRGRQELSVPHTLVELSKDIPVHAEQASWWQPVGTLAELQEARAHLDRVFVSR</sequence>
<evidence type="ECO:0000256" key="2">
    <source>
        <dbReference type="ARBA" id="ARBA00022695"/>
    </source>
</evidence>
<dbReference type="InterPro" id="IPR050065">
    <property type="entry name" value="GlmU-like"/>
</dbReference>
<dbReference type="Pfam" id="PF00483">
    <property type="entry name" value="NTP_transferase"/>
    <property type="match status" value="1"/>
</dbReference>
<evidence type="ECO:0000313" key="4">
    <source>
        <dbReference type="EMBL" id="KKW33037.1"/>
    </source>
</evidence>
<reference evidence="4 5" key="1">
    <citation type="journal article" date="2015" name="Nature">
        <title>rRNA introns, odd ribosomes, and small enigmatic genomes across a large radiation of phyla.</title>
        <authorList>
            <person name="Brown C.T."/>
            <person name="Hug L.A."/>
            <person name="Thomas B.C."/>
            <person name="Sharon I."/>
            <person name="Castelle C.J."/>
            <person name="Singh A."/>
            <person name="Wilkins M.J."/>
            <person name="Williams K.H."/>
            <person name="Banfield J.F."/>
        </authorList>
    </citation>
    <scope>NUCLEOTIDE SEQUENCE [LARGE SCALE GENOMIC DNA]</scope>
</reference>
<proteinExistence type="predicted"/>
<dbReference type="AlphaFoldDB" id="A0A0G1ZX94"/>
<dbReference type="Proteomes" id="UP000034711">
    <property type="component" value="Unassembled WGS sequence"/>
</dbReference>
<dbReference type="CDD" id="cd04181">
    <property type="entry name" value="NTP_transferase"/>
    <property type="match status" value="1"/>
</dbReference>
<dbReference type="SUPFAM" id="SSF53448">
    <property type="entry name" value="Nucleotide-diphospho-sugar transferases"/>
    <property type="match status" value="1"/>
</dbReference>
<keyword evidence="2" id="KW-0548">Nucleotidyltransferase</keyword>
<gene>
    <name evidence="4" type="ORF">UY77_C0007G0010</name>
</gene>
<name>A0A0G1ZX94_9BACT</name>
<dbReference type="PANTHER" id="PTHR43584:SF8">
    <property type="entry name" value="N-ACETYLMURAMATE ALPHA-1-PHOSPHATE URIDYLYLTRANSFERASE"/>
    <property type="match status" value="1"/>
</dbReference>
<protein>
    <submittedName>
        <fullName evidence="4">Nucleotidyl transferase</fullName>
    </submittedName>
</protein>